<keyword evidence="1" id="KW-0812">Transmembrane</keyword>
<dbReference type="STRING" id="402600.SAMN05216188_120135"/>
<keyword evidence="3" id="KW-1185">Reference proteome</keyword>
<feature type="transmembrane region" description="Helical" evidence="1">
    <location>
        <begin position="134"/>
        <end position="155"/>
    </location>
</feature>
<dbReference type="Pfam" id="PF06197">
    <property type="entry name" value="DUF998"/>
    <property type="match status" value="1"/>
</dbReference>
<organism evidence="2 3">
    <name type="scientific">Lentzea xinjiangensis</name>
    <dbReference type="NCBI Taxonomy" id="402600"/>
    <lineage>
        <taxon>Bacteria</taxon>
        <taxon>Bacillati</taxon>
        <taxon>Actinomycetota</taxon>
        <taxon>Actinomycetes</taxon>
        <taxon>Pseudonocardiales</taxon>
        <taxon>Pseudonocardiaceae</taxon>
        <taxon>Lentzea</taxon>
    </lineage>
</organism>
<keyword evidence="1" id="KW-1133">Transmembrane helix</keyword>
<dbReference type="Proteomes" id="UP000199352">
    <property type="component" value="Unassembled WGS sequence"/>
</dbReference>
<dbReference type="EMBL" id="FOFR01000020">
    <property type="protein sequence ID" value="SES05357.1"/>
    <property type="molecule type" value="Genomic_DNA"/>
</dbReference>
<gene>
    <name evidence="2" type="ORF">SAMN05216188_120135</name>
</gene>
<feature type="transmembrane region" description="Helical" evidence="1">
    <location>
        <begin position="107"/>
        <end position="127"/>
    </location>
</feature>
<evidence type="ECO:0000313" key="2">
    <source>
        <dbReference type="EMBL" id="SES05357.1"/>
    </source>
</evidence>
<dbReference type="AlphaFoldDB" id="A0A1H9U879"/>
<evidence type="ECO:0000313" key="3">
    <source>
        <dbReference type="Proteomes" id="UP000199352"/>
    </source>
</evidence>
<feature type="transmembrane region" description="Helical" evidence="1">
    <location>
        <begin position="167"/>
        <end position="186"/>
    </location>
</feature>
<feature type="transmembrane region" description="Helical" evidence="1">
    <location>
        <begin position="7"/>
        <end position="29"/>
    </location>
</feature>
<evidence type="ECO:0008006" key="4">
    <source>
        <dbReference type="Google" id="ProtNLM"/>
    </source>
</evidence>
<dbReference type="InterPro" id="IPR009339">
    <property type="entry name" value="DUF998"/>
</dbReference>
<keyword evidence="1" id="KW-0472">Membrane</keyword>
<protein>
    <recommendedName>
        <fullName evidence="4">DUF998 domain-containing protein</fullName>
    </recommendedName>
</protein>
<feature type="transmembrane region" description="Helical" evidence="1">
    <location>
        <begin position="76"/>
        <end position="95"/>
    </location>
</feature>
<accession>A0A1H9U879</accession>
<feature type="transmembrane region" description="Helical" evidence="1">
    <location>
        <begin position="49"/>
        <end position="69"/>
    </location>
</feature>
<proteinExistence type="predicted"/>
<sequence>MGAERRGLVVGGLVFSLVPIFYLHVVSAGQLDPVADVISDYVFVHNGTGWLAATSLSLAAVSALLAVNLRGVGRSAQWLIGIWSAGLTVSTIFPTDPTGAPTSVSGYIHRYAGAVMFVALPAAGLLIARTFPALLGVAITASVSSAAFLVSHVSFAGFEARGLAERVLFASLYGLLFAIAALQVRLPGSRTWRT</sequence>
<name>A0A1H9U879_9PSEU</name>
<evidence type="ECO:0000256" key="1">
    <source>
        <dbReference type="SAM" id="Phobius"/>
    </source>
</evidence>
<reference evidence="3" key="1">
    <citation type="submission" date="2016-10" db="EMBL/GenBank/DDBJ databases">
        <authorList>
            <person name="Varghese N."/>
            <person name="Submissions S."/>
        </authorList>
    </citation>
    <scope>NUCLEOTIDE SEQUENCE [LARGE SCALE GENOMIC DNA]</scope>
    <source>
        <strain evidence="3">CGMCC 4.3525</strain>
    </source>
</reference>